<comment type="function">
    <text evidence="1">Interacts with outer membrane receptor proteins that carry out high-affinity binding and energy dependent uptake into the periplasmic space of specific substrates. It could act to transduce energy from the cytoplasmic membrane to specific energy-requiring processes in the outer membrane, resulting in the release into the periplasm of ligands bound by these outer membrane proteins.</text>
</comment>
<organism evidence="4 5">
    <name type="scientific">Paraburkholderia caledonica</name>
    <dbReference type="NCBI Taxonomy" id="134536"/>
    <lineage>
        <taxon>Bacteria</taxon>
        <taxon>Pseudomonadati</taxon>
        <taxon>Pseudomonadota</taxon>
        <taxon>Betaproteobacteria</taxon>
        <taxon>Burkholderiales</taxon>
        <taxon>Burkholderiaceae</taxon>
        <taxon>Paraburkholderia</taxon>
    </lineage>
</organism>
<keyword evidence="1" id="KW-0997">Cell inner membrane</keyword>
<dbReference type="GO" id="GO:0030288">
    <property type="term" value="C:outer membrane-bounded periplasmic space"/>
    <property type="evidence" value="ECO:0007669"/>
    <property type="project" value="InterPro"/>
</dbReference>
<feature type="domain" description="TonB C-terminal" evidence="3">
    <location>
        <begin position="165"/>
        <end position="257"/>
    </location>
</feature>
<evidence type="ECO:0000313" key="4">
    <source>
        <dbReference type="EMBL" id="MDP9646945.1"/>
    </source>
</evidence>
<dbReference type="RefSeq" id="WP_027777379.1">
    <property type="nucleotide sequence ID" value="NZ_CADFFZ010000002.1"/>
</dbReference>
<dbReference type="SUPFAM" id="SSF74653">
    <property type="entry name" value="TolA/TonB C-terminal domain"/>
    <property type="match status" value="1"/>
</dbReference>
<dbReference type="Pfam" id="PF03544">
    <property type="entry name" value="TonB_C"/>
    <property type="match status" value="1"/>
</dbReference>
<feature type="compositionally biased region" description="Low complexity" evidence="2">
    <location>
        <begin position="116"/>
        <end position="151"/>
    </location>
</feature>
<name>A0AB73IA86_9BURK</name>
<keyword evidence="1" id="KW-1003">Cell membrane</keyword>
<sequence>MSSPVLDMKDPQSRLSGALWASSNPAHHGRMSMKTALAAALVVELLIVAGLSQVSFRQEPPAPRKIMEVTMAPPPPPPPPEVKKLEPPPAPTPVKPPPKQQQPKPQPTPKPPPAMPSATPKPANIAPAANPSANAPALATANATPGPATAPAAPPAPVAPPALHGVVDGRGHCQAVQPQIPRRALQEGLSATVIAHLSISPDGSVSDVKIVRVTPPTSVFNDAVITAARSYRCEKNAEPYVGEVAFSFKTAPSDDDQ</sequence>
<comment type="subcellular location">
    <subcellularLocation>
        <location evidence="1">Cell inner membrane</location>
        <topology evidence="1">Single-pass membrane protein</topology>
        <orientation evidence="1">Periplasmic side</orientation>
    </subcellularLocation>
</comment>
<comment type="caution">
    <text evidence="4">The sequence shown here is derived from an EMBL/GenBank/DDBJ whole genome shotgun (WGS) entry which is preliminary data.</text>
</comment>
<feature type="region of interest" description="Disordered" evidence="2">
    <location>
        <begin position="67"/>
        <end position="165"/>
    </location>
</feature>
<proteinExistence type="inferred from homology"/>
<dbReference type="GO" id="GO:0005886">
    <property type="term" value="C:plasma membrane"/>
    <property type="evidence" value="ECO:0007669"/>
    <property type="project" value="UniProtKB-SubCell"/>
</dbReference>
<dbReference type="Proteomes" id="UP001229486">
    <property type="component" value="Unassembled WGS sequence"/>
</dbReference>
<feature type="compositionally biased region" description="Pro residues" evidence="2">
    <location>
        <begin position="87"/>
        <end position="115"/>
    </location>
</feature>
<protein>
    <recommendedName>
        <fullName evidence="1">Protein TonB</fullName>
    </recommendedName>
</protein>
<evidence type="ECO:0000256" key="1">
    <source>
        <dbReference type="RuleBase" id="RU362123"/>
    </source>
</evidence>
<evidence type="ECO:0000256" key="2">
    <source>
        <dbReference type="SAM" id="MobiDB-lite"/>
    </source>
</evidence>
<reference evidence="4" key="1">
    <citation type="submission" date="2023-07" db="EMBL/GenBank/DDBJ databases">
        <title>Sorghum-associated microbial communities from plants grown in Nebraska, USA.</title>
        <authorList>
            <person name="Schachtman D."/>
        </authorList>
    </citation>
    <scope>NUCLEOTIDE SEQUENCE</scope>
    <source>
        <strain evidence="4">DS1061</strain>
    </source>
</reference>
<keyword evidence="1" id="KW-0812">Transmembrane</keyword>
<dbReference type="GO" id="GO:0015891">
    <property type="term" value="P:siderophore transport"/>
    <property type="evidence" value="ECO:0007669"/>
    <property type="project" value="InterPro"/>
</dbReference>
<keyword evidence="1" id="KW-0813">Transport</keyword>
<keyword evidence="1" id="KW-0472">Membrane</keyword>
<keyword evidence="1" id="KW-0735">Signal-anchor</keyword>
<dbReference type="GeneID" id="97018852"/>
<keyword evidence="1" id="KW-0653">Protein transport</keyword>
<accession>A0AB73IA86</accession>
<dbReference type="GO" id="GO:0015031">
    <property type="term" value="P:protein transport"/>
    <property type="evidence" value="ECO:0007669"/>
    <property type="project" value="UniProtKB-UniRule"/>
</dbReference>
<evidence type="ECO:0000259" key="3">
    <source>
        <dbReference type="PROSITE" id="PS52015"/>
    </source>
</evidence>
<comment type="similarity">
    <text evidence="1">Belongs to the TonB family.</text>
</comment>
<dbReference type="PRINTS" id="PR01374">
    <property type="entry name" value="TONBPROTEIN"/>
</dbReference>
<dbReference type="InterPro" id="IPR003538">
    <property type="entry name" value="TonB"/>
</dbReference>
<gene>
    <name evidence="4" type="ORF">J2793_002378</name>
</gene>
<dbReference type="InterPro" id="IPR037682">
    <property type="entry name" value="TonB_C"/>
</dbReference>
<dbReference type="Gene3D" id="3.30.2420.10">
    <property type="entry name" value="TonB"/>
    <property type="match status" value="1"/>
</dbReference>
<dbReference type="GO" id="GO:0031992">
    <property type="term" value="F:energy transducer activity"/>
    <property type="evidence" value="ECO:0007669"/>
    <property type="project" value="InterPro"/>
</dbReference>
<dbReference type="GO" id="GO:0055085">
    <property type="term" value="P:transmembrane transport"/>
    <property type="evidence" value="ECO:0007669"/>
    <property type="project" value="InterPro"/>
</dbReference>
<dbReference type="AlphaFoldDB" id="A0AB73IA86"/>
<dbReference type="EMBL" id="JAURTK010000002">
    <property type="protein sequence ID" value="MDP9646945.1"/>
    <property type="molecule type" value="Genomic_DNA"/>
</dbReference>
<dbReference type="PROSITE" id="PS52015">
    <property type="entry name" value="TONB_CTD"/>
    <property type="match status" value="1"/>
</dbReference>
<evidence type="ECO:0000313" key="5">
    <source>
        <dbReference type="Proteomes" id="UP001229486"/>
    </source>
</evidence>